<reference evidence="1 2" key="1">
    <citation type="journal article" date="2019" name="Int. J. Syst. Evol. Microbiol.">
        <title>The Global Catalogue of Microorganisms (GCM) 10K type strain sequencing project: providing services to taxonomists for standard genome sequencing and annotation.</title>
        <authorList>
            <consortium name="The Broad Institute Genomics Platform"/>
            <consortium name="The Broad Institute Genome Sequencing Center for Infectious Disease"/>
            <person name="Wu L."/>
            <person name="Ma J."/>
        </authorList>
    </citation>
    <scope>NUCLEOTIDE SEQUENCE [LARGE SCALE GENOMIC DNA]</scope>
    <source>
        <strain evidence="1 2">JCM 14718</strain>
    </source>
</reference>
<accession>A0ABN2IDD3</accession>
<organism evidence="1 2">
    <name type="scientific">Fodinicola feengrottensis</name>
    <dbReference type="NCBI Taxonomy" id="435914"/>
    <lineage>
        <taxon>Bacteria</taxon>
        <taxon>Bacillati</taxon>
        <taxon>Actinomycetota</taxon>
        <taxon>Actinomycetes</taxon>
        <taxon>Mycobacteriales</taxon>
        <taxon>Fodinicola</taxon>
    </lineage>
</organism>
<name>A0ABN2IDD3_9ACTN</name>
<gene>
    <name evidence="1" type="ORF">GCM10009765_60390</name>
</gene>
<comment type="caution">
    <text evidence="1">The sequence shown here is derived from an EMBL/GenBank/DDBJ whole genome shotgun (WGS) entry which is preliminary data.</text>
</comment>
<evidence type="ECO:0000313" key="1">
    <source>
        <dbReference type="EMBL" id="GAA1702909.1"/>
    </source>
</evidence>
<proteinExistence type="predicted"/>
<protein>
    <submittedName>
        <fullName evidence="1">Uncharacterized protein</fullName>
    </submittedName>
</protein>
<dbReference type="Proteomes" id="UP001500618">
    <property type="component" value="Unassembled WGS sequence"/>
</dbReference>
<sequence>MTPHERRDEDLILDAELSQLRQLELTLDHDTTADQADPLDGKRSTAGQVCEFLPIHPSLCHI</sequence>
<evidence type="ECO:0000313" key="2">
    <source>
        <dbReference type="Proteomes" id="UP001500618"/>
    </source>
</evidence>
<keyword evidence="2" id="KW-1185">Reference proteome</keyword>
<dbReference type="EMBL" id="BAAANY010000026">
    <property type="protein sequence ID" value="GAA1702909.1"/>
    <property type="molecule type" value="Genomic_DNA"/>
</dbReference>